<dbReference type="eggNOG" id="ENOG5033A46">
    <property type="taxonomic scope" value="Bacteria"/>
</dbReference>
<accession>A0A087A216</accession>
<dbReference type="Proteomes" id="UP000029072">
    <property type="component" value="Unassembled WGS sequence"/>
</dbReference>
<reference evidence="3 4" key="1">
    <citation type="submission" date="2014-03" db="EMBL/GenBank/DDBJ databases">
        <title>Genomics of Bifidobacteria.</title>
        <authorList>
            <person name="Ventura M."/>
            <person name="Milani C."/>
            <person name="Lugli G.A."/>
        </authorList>
    </citation>
    <scope>NUCLEOTIDE SEQUENCE [LARGE SCALE GENOMIC DNA]</scope>
    <source>
        <strain evidence="3 4">DSM 23973</strain>
    </source>
</reference>
<dbReference type="AlphaFoldDB" id="A0A087A216"/>
<gene>
    <name evidence="3" type="ORF">BCAL_1493</name>
</gene>
<dbReference type="Gene3D" id="2.60.40.2880">
    <property type="entry name" value="MmpS1-5, C-terminal soluble domain"/>
    <property type="match status" value="1"/>
</dbReference>
<evidence type="ECO:0000256" key="1">
    <source>
        <dbReference type="SAM" id="MobiDB-lite"/>
    </source>
</evidence>
<feature type="region of interest" description="Disordered" evidence="1">
    <location>
        <begin position="1"/>
        <end position="21"/>
    </location>
</feature>
<organism evidence="3 4">
    <name type="scientific">Bifidobacterium callitrichos DSM 23973</name>
    <dbReference type="NCBI Taxonomy" id="1437609"/>
    <lineage>
        <taxon>Bacteria</taxon>
        <taxon>Bacillati</taxon>
        <taxon>Actinomycetota</taxon>
        <taxon>Actinomycetes</taxon>
        <taxon>Bifidobacteriales</taxon>
        <taxon>Bifidobacteriaceae</taxon>
        <taxon>Bifidobacterium</taxon>
    </lineage>
</organism>
<evidence type="ECO:0000313" key="4">
    <source>
        <dbReference type="Proteomes" id="UP000029072"/>
    </source>
</evidence>
<dbReference type="EMBL" id="JGYS01000015">
    <property type="protein sequence ID" value="KFI52816.1"/>
    <property type="molecule type" value="Genomic_DNA"/>
</dbReference>
<feature type="transmembrane region" description="Helical" evidence="2">
    <location>
        <begin position="53"/>
        <end position="71"/>
    </location>
</feature>
<dbReference type="InterPro" id="IPR038468">
    <property type="entry name" value="MmpS_C"/>
</dbReference>
<feature type="compositionally biased region" description="Polar residues" evidence="1">
    <location>
        <begin position="1"/>
        <end position="15"/>
    </location>
</feature>
<name>A0A087A216_9BIFI</name>
<proteinExistence type="predicted"/>
<feature type="transmembrane region" description="Helical" evidence="2">
    <location>
        <begin position="83"/>
        <end position="105"/>
    </location>
</feature>
<evidence type="ECO:0008006" key="5">
    <source>
        <dbReference type="Google" id="ProtNLM"/>
    </source>
</evidence>
<sequence length="228" mass="23853">MTDNIPLPSQGQPNLGRTPAPHAHRNLSASSVVGLVFGVIAVLLSWVPIVNNFAAVLGAIGIVFAIVGVVATRSRGRKRGRGLAIAAAILSIIAIAIVLVTQSSYGKAIDSVSNEVQQSQTEQKKADEERSITMKATSNGPASVMYGGIGESHTEDFNGTWEKTMTGKEAGEYPTLSVTSTDYETPDPSGIRLSCEIIVNGKSVSRHDGSGSGANAYCDIPVDWNAGQ</sequence>
<dbReference type="RefSeq" id="WP_152600279.1">
    <property type="nucleotide sequence ID" value="NZ_JDUV01000001.1"/>
</dbReference>
<keyword evidence="2" id="KW-0472">Membrane</keyword>
<evidence type="ECO:0000313" key="3">
    <source>
        <dbReference type="EMBL" id="KFI52816.1"/>
    </source>
</evidence>
<feature type="transmembrane region" description="Helical" evidence="2">
    <location>
        <begin position="27"/>
        <end position="47"/>
    </location>
</feature>
<evidence type="ECO:0000256" key="2">
    <source>
        <dbReference type="SAM" id="Phobius"/>
    </source>
</evidence>
<keyword evidence="2" id="KW-0812">Transmembrane</keyword>
<protein>
    <recommendedName>
        <fullName evidence="5">DUF4190 domain-containing protein</fullName>
    </recommendedName>
</protein>
<dbReference type="STRING" id="1437609.BCAL_1493"/>
<comment type="caution">
    <text evidence="3">The sequence shown here is derived from an EMBL/GenBank/DDBJ whole genome shotgun (WGS) entry which is preliminary data.</text>
</comment>
<keyword evidence="2" id="KW-1133">Transmembrane helix</keyword>
<dbReference type="OrthoDB" id="3240208at2"/>